<feature type="domain" description="DUF4350" evidence="3">
    <location>
        <begin position="55"/>
        <end position="326"/>
    </location>
</feature>
<dbReference type="InterPro" id="IPR025646">
    <property type="entry name" value="DUF4350"/>
</dbReference>
<evidence type="ECO:0000256" key="2">
    <source>
        <dbReference type="SAM" id="Phobius"/>
    </source>
</evidence>
<evidence type="ECO:0000313" key="5">
    <source>
        <dbReference type="Proteomes" id="UP000609726"/>
    </source>
</evidence>
<feature type="region of interest" description="Disordered" evidence="1">
    <location>
        <begin position="141"/>
        <end position="212"/>
    </location>
</feature>
<evidence type="ECO:0000256" key="1">
    <source>
        <dbReference type="SAM" id="MobiDB-lite"/>
    </source>
</evidence>
<gene>
    <name evidence="4" type="ORF">F2P45_09125</name>
</gene>
<dbReference type="Proteomes" id="UP000609726">
    <property type="component" value="Unassembled WGS sequence"/>
</dbReference>
<name>A0ABX0NQS5_9BURK</name>
<evidence type="ECO:0000313" key="4">
    <source>
        <dbReference type="EMBL" id="NHZ89177.1"/>
    </source>
</evidence>
<protein>
    <submittedName>
        <fullName evidence="4">DUF4350 domain-containing protein</fullName>
    </submittedName>
</protein>
<keyword evidence="5" id="KW-1185">Reference proteome</keyword>
<comment type="caution">
    <text evidence="4">The sequence shown here is derived from an EMBL/GenBank/DDBJ whole genome shotgun (WGS) entry which is preliminary data.</text>
</comment>
<keyword evidence="2" id="KW-1133">Transmembrane helix</keyword>
<feature type="transmembrane region" description="Helical" evidence="2">
    <location>
        <begin position="21"/>
        <end position="38"/>
    </location>
</feature>
<dbReference type="Pfam" id="PF14258">
    <property type="entry name" value="DUF4350"/>
    <property type="match status" value="1"/>
</dbReference>
<feature type="compositionally biased region" description="Acidic residues" evidence="1">
    <location>
        <begin position="141"/>
        <end position="165"/>
    </location>
</feature>
<accession>A0ABX0NQS5</accession>
<dbReference type="EMBL" id="WHJH01000007">
    <property type="protein sequence ID" value="NHZ89177.1"/>
    <property type="molecule type" value="Genomic_DNA"/>
</dbReference>
<proteinExistence type="predicted"/>
<feature type="compositionally biased region" description="Low complexity" evidence="1">
    <location>
        <begin position="166"/>
        <end position="184"/>
    </location>
</feature>
<keyword evidence="2" id="KW-0472">Membrane</keyword>
<organism evidence="4 5">
    <name type="scientific">Massilia mucilaginosa</name>
    <dbReference type="NCBI Taxonomy" id="2609282"/>
    <lineage>
        <taxon>Bacteria</taxon>
        <taxon>Pseudomonadati</taxon>
        <taxon>Pseudomonadota</taxon>
        <taxon>Betaproteobacteria</taxon>
        <taxon>Burkholderiales</taxon>
        <taxon>Oxalobacteraceae</taxon>
        <taxon>Telluria group</taxon>
        <taxon>Massilia</taxon>
    </lineage>
</organism>
<reference evidence="4 5" key="1">
    <citation type="submission" date="2019-10" db="EMBL/GenBank/DDBJ databases">
        <title>Taxonomy of Antarctic Massilia spp.: description of Massilia rubra sp. nov., Massilia aquatica sp. nov., Massilia mucilaginosa sp. nov., Massilia frigida sp. nov. isolated from streams, lakes and regoliths.</title>
        <authorList>
            <person name="Holochova P."/>
            <person name="Sedlacek I."/>
            <person name="Kralova S."/>
            <person name="Maslanova I."/>
            <person name="Busse H.-J."/>
            <person name="Stankova E."/>
            <person name="Vrbovska V."/>
            <person name="Kovarovic V."/>
            <person name="Bartak M."/>
            <person name="Svec P."/>
            <person name="Pantucek R."/>
        </authorList>
    </citation>
    <scope>NUCLEOTIDE SEQUENCE [LARGE SCALE GENOMIC DNA]</scope>
    <source>
        <strain evidence="4 5">CCM 8733</strain>
    </source>
</reference>
<evidence type="ECO:0000259" key="3">
    <source>
        <dbReference type="Pfam" id="PF14258"/>
    </source>
</evidence>
<sequence>MGRPVRRGTRGDAMSDSAKGILIAFVLLILGAFGYWWWHENMELRWTSVEHESAAAAADPMLAATRLLRQNGRSVTGAGSLGELVVPQTAGGTMIVSGASGTATPDQARELLEWVRRGNTLIAEPRWIKPAEEALIAYSDEEQAEHEAGEESEEATEEATEEEAEPQAAAGEDASTTDEAPAADAADEEKTAEETTDDEADHDIDPLTDHLGVRARPDALACKCRTEPDEKDKNKPEAMAKARLAREQALSHLTLPGKQYALELDAGTTEMVSLVGAAAPLWSDDDGGAVRVYGEGKGRIVLVANGFFTNSKLPERDHAQLLLALTELTPGKHVTIVKRLNVLPWYKALWRHYQLALVSLAVCLALLFWSAVRRFGPILPAPKAERRSLLEHIDASGAWLWKADGGRQMLLEAARDDTLALIRRRVPALFRMPEGELFATLARTCAIPEADVSEALQQDAASHVTRFTRQIRTLQTLRNHYER</sequence>
<keyword evidence="2" id="KW-0812">Transmembrane</keyword>
<feature type="compositionally biased region" description="Basic and acidic residues" evidence="1">
    <location>
        <begin position="203"/>
        <end position="212"/>
    </location>
</feature>